<feature type="signal peptide" evidence="1">
    <location>
        <begin position="1"/>
        <end position="19"/>
    </location>
</feature>
<gene>
    <name evidence="2" type="ORF">FSPOR_8117</name>
</gene>
<keyword evidence="2" id="KW-0418">Kinase</keyword>
<keyword evidence="3" id="KW-1185">Reference proteome</keyword>
<evidence type="ECO:0000313" key="2">
    <source>
        <dbReference type="EMBL" id="RGP64297.1"/>
    </source>
</evidence>
<reference evidence="2 3" key="1">
    <citation type="journal article" date="2018" name="PLoS Pathog.">
        <title>Evolution of structural diversity of trichothecenes, a family of toxins produced by plant pathogenic and entomopathogenic fungi.</title>
        <authorList>
            <person name="Proctor R.H."/>
            <person name="McCormick S.P."/>
            <person name="Kim H.S."/>
            <person name="Cardoza R.E."/>
            <person name="Stanley A.M."/>
            <person name="Lindo L."/>
            <person name="Kelly A."/>
            <person name="Brown D.W."/>
            <person name="Lee T."/>
            <person name="Vaughan M.M."/>
            <person name="Alexander N.J."/>
            <person name="Busman M."/>
            <person name="Gutierrez S."/>
        </authorList>
    </citation>
    <scope>NUCLEOTIDE SEQUENCE [LARGE SCALE GENOMIC DNA]</scope>
    <source>
        <strain evidence="2 3">NRRL 3299</strain>
    </source>
</reference>
<organism evidence="2 3">
    <name type="scientific">Fusarium sporotrichioides</name>
    <dbReference type="NCBI Taxonomy" id="5514"/>
    <lineage>
        <taxon>Eukaryota</taxon>
        <taxon>Fungi</taxon>
        <taxon>Dikarya</taxon>
        <taxon>Ascomycota</taxon>
        <taxon>Pezizomycotina</taxon>
        <taxon>Sordariomycetes</taxon>
        <taxon>Hypocreomycetidae</taxon>
        <taxon>Hypocreales</taxon>
        <taxon>Nectriaceae</taxon>
        <taxon>Fusarium</taxon>
    </lineage>
</organism>
<sequence length="219" mass="24072">MRSAVAVLLALANLSLVPAAPSPKLLDESVFEDAGTPTWKITVVEGEPPVEFNGTIQDVMKQLKVDYPEFARKAQEKIDAGIEAQELEDGASSSPEAQALKNLQKRDHNICFNFPVAREQYIRQGIQYLRGISGGLTVRAGPGACDRISCSGNSGIFVCNDNSTPFWIPAWDNVANAAQACNNECRRFCFDCGLQTGWWTSGQRFHDAKFNVIIREQSC</sequence>
<dbReference type="GO" id="GO:0016301">
    <property type="term" value="F:kinase activity"/>
    <property type="evidence" value="ECO:0007669"/>
    <property type="project" value="UniProtKB-KW"/>
</dbReference>
<accession>A0A395RW94</accession>
<evidence type="ECO:0000256" key="1">
    <source>
        <dbReference type="SAM" id="SignalP"/>
    </source>
</evidence>
<dbReference type="STRING" id="5514.A0A395RW94"/>
<evidence type="ECO:0000313" key="3">
    <source>
        <dbReference type="Proteomes" id="UP000266152"/>
    </source>
</evidence>
<name>A0A395RW94_FUSSP</name>
<feature type="chain" id="PRO_5017204301" evidence="1">
    <location>
        <begin position="20"/>
        <end position="219"/>
    </location>
</feature>
<keyword evidence="1" id="KW-0732">Signal</keyword>
<protein>
    <submittedName>
        <fullName evidence="2">Serine threonine kinase</fullName>
    </submittedName>
</protein>
<keyword evidence="2" id="KW-0808">Transferase</keyword>
<comment type="caution">
    <text evidence="2">The sequence shown here is derived from an EMBL/GenBank/DDBJ whole genome shotgun (WGS) entry which is preliminary data.</text>
</comment>
<dbReference type="AlphaFoldDB" id="A0A395RW94"/>
<dbReference type="Proteomes" id="UP000266152">
    <property type="component" value="Unassembled WGS sequence"/>
</dbReference>
<dbReference type="EMBL" id="PXOF01000118">
    <property type="protein sequence ID" value="RGP64297.1"/>
    <property type="molecule type" value="Genomic_DNA"/>
</dbReference>
<proteinExistence type="predicted"/>
<dbReference type="PANTHER" id="PTHR35605:SF1">
    <property type="entry name" value="ECP2 EFFECTOR PROTEIN DOMAIN-CONTAINING PROTEIN-RELATED"/>
    <property type="match status" value="1"/>
</dbReference>
<dbReference type="PANTHER" id="PTHR35605">
    <property type="entry name" value="ECP2 EFFECTOR PROTEIN DOMAIN-CONTAINING PROTEIN-RELATED"/>
    <property type="match status" value="1"/>
</dbReference>